<dbReference type="SUPFAM" id="SSF46626">
    <property type="entry name" value="Cytochrome c"/>
    <property type="match status" value="1"/>
</dbReference>
<feature type="region of interest" description="Disordered" evidence="5">
    <location>
        <begin position="62"/>
        <end position="87"/>
    </location>
</feature>
<accession>A0A9Q9HFE7</accession>
<keyword evidence="2 4" id="KW-0479">Metal-binding</keyword>
<evidence type="ECO:0000256" key="4">
    <source>
        <dbReference type="PROSITE-ProRule" id="PRU00433"/>
    </source>
</evidence>
<dbReference type="GO" id="GO:0009055">
    <property type="term" value="F:electron transfer activity"/>
    <property type="evidence" value="ECO:0007669"/>
    <property type="project" value="InterPro"/>
</dbReference>
<gene>
    <name evidence="7" type="ORF">K3721_00875</name>
</gene>
<evidence type="ECO:0000256" key="2">
    <source>
        <dbReference type="ARBA" id="ARBA00022723"/>
    </source>
</evidence>
<reference evidence="7" key="1">
    <citation type="submission" date="2021-08" db="EMBL/GenBank/DDBJ databases">
        <authorList>
            <person name="Nwanade C."/>
            <person name="Wang M."/>
            <person name="Masoudi A."/>
            <person name="Yu Z."/>
            <person name="Liu J."/>
        </authorList>
    </citation>
    <scope>NUCLEOTIDE SEQUENCE</scope>
    <source>
        <strain evidence="7">S122</strain>
    </source>
</reference>
<protein>
    <submittedName>
        <fullName evidence="7">Cytochrome c</fullName>
    </submittedName>
</protein>
<dbReference type="InterPro" id="IPR036909">
    <property type="entry name" value="Cyt_c-like_dom_sf"/>
</dbReference>
<dbReference type="Proteomes" id="UP001058713">
    <property type="component" value="Chromosome"/>
</dbReference>
<evidence type="ECO:0000313" key="7">
    <source>
        <dbReference type="EMBL" id="UWQ54119.1"/>
    </source>
</evidence>
<dbReference type="PROSITE" id="PS51007">
    <property type="entry name" value="CYTC"/>
    <property type="match status" value="1"/>
</dbReference>
<sequence>MKQVVAVTAAAGVATAAYYWLAKSDQRDAGILPYRDPQAVNLGEAVYLDNCASCHGADLQGEPNWQDRDSDGYLPAPPQDESGHTWHHPDAQLLDITRRGVAEVVGDGYRSRMGGFAGVLTEEEMLAVLAYIKSRWPAEVIARHNQINSQAGD</sequence>
<dbReference type="PANTHER" id="PTHR35008">
    <property type="entry name" value="BLL4482 PROTEIN-RELATED"/>
    <property type="match status" value="1"/>
</dbReference>
<name>A0A9Q9HFE7_LEICA</name>
<dbReference type="PANTHER" id="PTHR35008:SF4">
    <property type="entry name" value="BLL4482 PROTEIN"/>
    <property type="match status" value="1"/>
</dbReference>
<organism evidence="7 8">
    <name type="scientific">Leisingera caerulea</name>
    <name type="common">Phaeobacter caeruleus</name>
    <dbReference type="NCBI Taxonomy" id="506591"/>
    <lineage>
        <taxon>Bacteria</taxon>
        <taxon>Pseudomonadati</taxon>
        <taxon>Pseudomonadota</taxon>
        <taxon>Alphaproteobacteria</taxon>
        <taxon>Rhodobacterales</taxon>
        <taxon>Roseobacteraceae</taxon>
        <taxon>Leisingera</taxon>
    </lineage>
</organism>
<dbReference type="Gene3D" id="1.10.760.10">
    <property type="entry name" value="Cytochrome c-like domain"/>
    <property type="match status" value="1"/>
</dbReference>
<evidence type="ECO:0000313" key="8">
    <source>
        <dbReference type="Proteomes" id="UP001058713"/>
    </source>
</evidence>
<dbReference type="GO" id="GO:0020037">
    <property type="term" value="F:heme binding"/>
    <property type="evidence" value="ECO:0007669"/>
    <property type="project" value="InterPro"/>
</dbReference>
<dbReference type="EMBL" id="CP081070">
    <property type="protein sequence ID" value="UWQ54119.1"/>
    <property type="molecule type" value="Genomic_DNA"/>
</dbReference>
<dbReference type="AlphaFoldDB" id="A0A9Q9HFE7"/>
<evidence type="ECO:0000256" key="3">
    <source>
        <dbReference type="ARBA" id="ARBA00023004"/>
    </source>
</evidence>
<dbReference type="RefSeq" id="WP_259971533.1">
    <property type="nucleotide sequence ID" value="NZ_CP081070.1"/>
</dbReference>
<evidence type="ECO:0000256" key="1">
    <source>
        <dbReference type="ARBA" id="ARBA00022617"/>
    </source>
</evidence>
<dbReference type="GO" id="GO:0046872">
    <property type="term" value="F:metal ion binding"/>
    <property type="evidence" value="ECO:0007669"/>
    <property type="project" value="UniProtKB-KW"/>
</dbReference>
<dbReference type="Pfam" id="PF00034">
    <property type="entry name" value="Cytochrom_C"/>
    <property type="match status" value="1"/>
</dbReference>
<dbReference type="InterPro" id="IPR009056">
    <property type="entry name" value="Cyt_c-like_dom"/>
</dbReference>
<keyword evidence="1 4" id="KW-0349">Heme</keyword>
<feature type="domain" description="Cytochrome c" evidence="6">
    <location>
        <begin position="38"/>
        <end position="136"/>
    </location>
</feature>
<evidence type="ECO:0000256" key="5">
    <source>
        <dbReference type="SAM" id="MobiDB-lite"/>
    </source>
</evidence>
<proteinExistence type="predicted"/>
<dbReference type="KEGG" id="lcae:K3721_00875"/>
<dbReference type="InterPro" id="IPR051459">
    <property type="entry name" value="Cytochrome_c-type_DH"/>
</dbReference>
<keyword evidence="3 4" id="KW-0408">Iron</keyword>
<evidence type="ECO:0000259" key="6">
    <source>
        <dbReference type="PROSITE" id="PS51007"/>
    </source>
</evidence>